<dbReference type="RefSeq" id="WP_198038786.1">
    <property type="nucleotide sequence ID" value="NZ_CP019642.1"/>
</dbReference>
<feature type="transmembrane region" description="Helical" evidence="14">
    <location>
        <begin position="262"/>
        <end position="283"/>
    </location>
</feature>
<dbReference type="AlphaFoldDB" id="A0A1Q2L6V2"/>
<evidence type="ECO:0000256" key="1">
    <source>
        <dbReference type="ARBA" id="ARBA00004651"/>
    </source>
</evidence>
<feature type="transmembrane region" description="Helical" evidence="14">
    <location>
        <begin position="143"/>
        <end position="171"/>
    </location>
</feature>
<geneLocation type="plasmid" evidence="15 16">
    <name>unnamed2</name>
</geneLocation>
<dbReference type="NCBIfam" id="TIGR00813">
    <property type="entry name" value="sss"/>
    <property type="match status" value="1"/>
</dbReference>
<dbReference type="GO" id="GO:0015293">
    <property type="term" value="F:symporter activity"/>
    <property type="evidence" value="ECO:0007669"/>
    <property type="project" value="UniProtKB-KW"/>
</dbReference>
<dbReference type="EMBL" id="CP019642">
    <property type="protein sequence ID" value="AQQ55612.1"/>
    <property type="molecule type" value="Genomic_DNA"/>
</dbReference>
<comment type="catalytic activity">
    <reaction evidence="12">
        <text>L-proline(in) + Na(+)(in) = L-proline(out) + Na(+)(out)</text>
        <dbReference type="Rhea" id="RHEA:28967"/>
        <dbReference type="ChEBI" id="CHEBI:29101"/>
        <dbReference type="ChEBI" id="CHEBI:60039"/>
    </reaction>
</comment>
<comment type="similarity">
    <text evidence="2 13">Belongs to the sodium:solute symporter (SSF) (TC 2.A.21) family.</text>
</comment>
<evidence type="ECO:0008006" key="17">
    <source>
        <dbReference type="Google" id="ProtNLM"/>
    </source>
</evidence>
<feature type="transmembrane region" description="Helical" evidence="14">
    <location>
        <begin position="183"/>
        <end position="209"/>
    </location>
</feature>
<keyword evidence="6" id="KW-0769">Symport</keyword>
<keyword evidence="10 14" id="KW-0472">Membrane</keyword>
<feature type="transmembrane region" description="Helical" evidence="14">
    <location>
        <begin position="37"/>
        <end position="56"/>
    </location>
</feature>
<dbReference type="KEGG" id="pmar:B0X71_20785"/>
<evidence type="ECO:0000256" key="9">
    <source>
        <dbReference type="ARBA" id="ARBA00023065"/>
    </source>
</evidence>
<dbReference type="InterPro" id="IPR050277">
    <property type="entry name" value="Sodium:Solute_Symporter"/>
</dbReference>
<feature type="transmembrane region" description="Helical" evidence="14">
    <location>
        <begin position="422"/>
        <end position="442"/>
    </location>
</feature>
<feature type="transmembrane region" description="Helical" evidence="14">
    <location>
        <begin position="6"/>
        <end position="25"/>
    </location>
</feature>
<accession>A0A1Q2L6V2</accession>
<evidence type="ECO:0000256" key="12">
    <source>
        <dbReference type="ARBA" id="ARBA00033708"/>
    </source>
</evidence>
<evidence type="ECO:0000256" key="2">
    <source>
        <dbReference type="ARBA" id="ARBA00006434"/>
    </source>
</evidence>
<evidence type="ECO:0000256" key="14">
    <source>
        <dbReference type="SAM" id="Phobius"/>
    </source>
</evidence>
<dbReference type="InterPro" id="IPR001734">
    <property type="entry name" value="Na/solute_symporter"/>
</dbReference>
<name>A0A1Q2L6V2_9BACL</name>
<dbReference type="GO" id="GO:0005886">
    <property type="term" value="C:plasma membrane"/>
    <property type="evidence" value="ECO:0007669"/>
    <property type="project" value="UniProtKB-SubCell"/>
</dbReference>
<dbReference type="Gene3D" id="1.20.1730.10">
    <property type="entry name" value="Sodium/glucose cotransporter"/>
    <property type="match status" value="1"/>
</dbReference>
<dbReference type="InterPro" id="IPR018212">
    <property type="entry name" value="Na/solute_symporter_CS"/>
</dbReference>
<keyword evidence="16" id="KW-1185">Reference proteome</keyword>
<evidence type="ECO:0000256" key="5">
    <source>
        <dbReference type="ARBA" id="ARBA00022692"/>
    </source>
</evidence>
<dbReference type="GO" id="GO:0046942">
    <property type="term" value="P:carboxylic acid transport"/>
    <property type="evidence" value="ECO:0007669"/>
    <property type="project" value="UniProtKB-ARBA"/>
</dbReference>
<evidence type="ECO:0000256" key="10">
    <source>
        <dbReference type="ARBA" id="ARBA00023136"/>
    </source>
</evidence>
<proteinExistence type="inferred from homology"/>
<feature type="transmembrane region" description="Helical" evidence="14">
    <location>
        <begin position="366"/>
        <end position="387"/>
    </location>
</feature>
<dbReference type="Proteomes" id="UP000188184">
    <property type="component" value="Plasmid unnamed2"/>
</dbReference>
<feature type="transmembrane region" description="Helical" evidence="14">
    <location>
        <begin position="393"/>
        <end position="415"/>
    </location>
</feature>
<protein>
    <recommendedName>
        <fullName evidence="17">Sodium:solute symporter</fullName>
    </recommendedName>
</protein>
<keyword evidence="3" id="KW-0813">Transport</keyword>
<evidence type="ECO:0000256" key="13">
    <source>
        <dbReference type="RuleBase" id="RU362091"/>
    </source>
</evidence>
<keyword evidence="5 14" id="KW-0812">Transmembrane</keyword>
<dbReference type="PROSITE" id="PS00456">
    <property type="entry name" value="NA_SOLUT_SYMP_1"/>
    <property type="match status" value="1"/>
</dbReference>
<dbReference type="PROSITE" id="PS50283">
    <property type="entry name" value="NA_SOLUT_SYMP_3"/>
    <property type="match status" value="1"/>
</dbReference>
<dbReference type="PANTHER" id="PTHR48086:SF3">
    <property type="entry name" value="SODIUM_PROLINE SYMPORTER"/>
    <property type="match status" value="1"/>
</dbReference>
<evidence type="ECO:0000256" key="6">
    <source>
        <dbReference type="ARBA" id="ARBA00022847"/>
    </source>
</evidence>
<dbReference type="Pfam" id="PF00474">
    <property type="entry name" value="SSF"/>
    <property type="match status" value="1"/>
</dbReference>
<comment type="subcellular location">
    <subcellularLocation>
        <location evidence="1">Cell membrane</location>
        <topology evidence="1">Multi-pass membrane protein</topology>
    </subcellularLocation>
</comment>
<evidence type="ECO:0000256" key="4">
    <source>
        <dbReference type="ARBA" id="ARBA00022475"/>
    </source>
</evidence>
<feature type="transmembrane region" description="Helical" evidence="14">
    <location>
        <begin position="229"/>
        <end position="250"/>
    </location>
</feature>
<feature type="transmembrane region" description="Helical" evidence="14">
    <location>
        <begin position="448"/>
        <end position="470"/>
    </location>
</feature>
<dbReference type="InterPro" id="IPR038377">
    <property type="entry name" value="Na/Glc_symporter_sf"/>
</dbReference>
<feature type="transmembrane region" description="Helical" evidence="14">
    <location>
        <begin position="76"/>
        <end position="98"/>
    </location>
</feature>
<dbReference type="GO" id="GO:0006814">
    <property type="term" value="P:sodium ion transport"/>
    <property type="evidence" value="ECO:0007669"/>
    <property type="project" value="UniProtKB-KW"/>
</dbReference>
<keyword evidence="15" id="KW-0614">Plasmid</keyword>
<keyword evidence="9" id="KW-0406">Ion transport</keyword>
<keyword evidence="7 14" id="KW-1133">Transmembrane helix</keyword>
<evidence type="ECO:0000256" key="3">
    <source>
        <dbReference type="ARBA" id="ARBA00022448"/>
    </source>
</evidence>
<organism evidence="15 16">
    <name type="scientific">Planococcus lenghuensis</name>
    <dbReference type="NCBI Taxonomy" id="2213202"/>
    <lineage>
        <taxon>Bacteria</taxon>
        <taxon>Bacillati</taxon>
        <taxon>Bacillota</taxon>
        <taxon>Bacilli</taxon>
        <taxon>Bacillales</taxon>
        <taxon>Caryophanaceae</taxon>
        <taxon>Planococcus</taxon>
    </lineage>
</organism>
<keyword evidence="8" id="KW-0915">Sodium</keyword>
<evidence type="ECO:0000313" key="16">
    <source>
        <dbReference type="Proteomes" id="UP000188184"/>
    </source>
</evidence>
<evidence type="ECO:0000256" key="8">
    <source>
        <dbReference type="ARBA" id="ARBA00023053"/>
    </source>
</evidence>
<evidence type="ECO:0000256" key="7">
    <source>
        <dbReference type="ARBA" id="ARBA00022989"/>
    </source>
</evidence>
<keyword evidence="4" id="KW-1003">Cell membrane</keyword>
<sequence length="497" mass="53165">MDITISTIDTIIIVFYVVLTLFIGWRVSKGIGGFEDFAVAGRSFGPFMLAATFGATNFSTWSLVGKPGLVYNAGVSIAWIALNAMALILGAVIFVPIYRKLRYNTMSEIFEDRYDGRVRGLISVIWILADTFNRFGVTIYAAAVILGLLFGVGLPWMIIGISLLVVFYTYLGGLRSVVITDSIQFLFMFAGLFIGGIFIFSELGGWSGVVSSVPAGLTEWVPSIESANGWPWIIAMTLLGFPYFITSQFVMQRGLAAKSVNVARWGMILAAVVSIPIAILEILPGLAAHSLLSEEVVANLHPDMVGPQVYIELLPVGMLGIFFAALLAAGISTADSALCGSSSLFTEDFYKKWKPNRDEAHYLKASRIATIVLATAGTLWALIVPLLGGAVSAILNVIAITDMPIFVVVCLAIFWRKMKATAALISILAGTISGLTVSLIGAGGIQGLAVVTATSTFVTLAVAVALSLFISPTNKHVEKVESFFAKIGSRGEQGERV</sequence>
<gene>
    <name evidence="15" type="ORF">B0X71_20785</name>
</gene>
<dbReference type="PANTHER" id="PTHR48086">
    <property type="entry name" value="SODIUM/PROLINE SYMPORTER-RELATED"/>
    <property type="match status" value="1"/>
</dbReference>
<evidence type="ECO:0000256" key="11">
    <source>
        <dbReference type="ARBA" id="ARBA00023201"/>
    </source>
</evidence>
<dbReference type="CDD" id="cd10322">
    <property type="entry name" value="SLC5sbd"/>
    <property type="match status" value="1"/>
</dbReference>
<keyword evidence="11" id="KW-0739">Sodium transport</keyword>
<evidence type="ECO:0000313" key="15">
    <source>
        <dbReference type="EMBL" id="AQQ55612.1"/>
    </source>
</evidence>
<reference evidence="15 16" key="1">
    <citation type="submission" date="2017-02" db="EMBL/GenBank/DDBJ databases">
        <title>The complete genomic sequence of a novel cold adapted crude oil-degrading bacterium Planococcus qaidamina Y42.</title>
        <authorList>
            <person name="Yang R."/>
        </authorList>
    </citation>
    <scope>NUCLEOTIDE SEQUENCE [LARGE SCALE GENOMIC DNA]</scope>
    <source>
        <strain evidence="15 16">Y42</strain>
        <plasmid evidence="15 16">unnamed2</plasmid>
    </source>
</reference>